<name>A0A9D4U670_ADICA</name>
<comment type="similarity">
    <text evidence="1">Belongs to the HAK/KUP transporter (TC 2.A.72.3) family.</text>
</comment>
<dbReference type="InterPro" id="IPR053951">
    <property type="entry name" value="K_trans_N"/>
</dbReference>
<dbReference type="OrthoDB" id="504708at2759"/>
<gene>
    <name evidence="4" type="ORF">GOP47_0022629</name>
</gene>
<evidence type="ECO:0000256" key="1">
    <source>
        <dbReference type="ARBA" id="ARBA00008440"/>
    </source>
</evidence>
<feature type="transmembrane region" description="Helical" evidence="2">
    <location>
        <begin position="126"/>
        <end position="144"/>
    </location>
</feature>
<comment type="caution">
    <text evidence="4">The sequence shown here is derived from an EMBL/GenBank/DDBJ whole genome shotgun (WGS) entry which is preliminary data.</text>
</comment>
<dbReference type="Pfam" id="PF02705">
    <property type="entry name" value="K_trans"/>
    <property type="match status" value="1"/>
</dbReference>
<evidence type="ECO:0000313" key="5">
    <source>
        <dbReference type="Proteomes" id="UP000886520"/>
    </source>
</evidence>
<keyword evidence="2" id="KW-0472">Membrane</keyword>
<feature type="domain" description="K+ potassium transporter integral membrane" evidence="3">
    <location>
        <begin position="23"/>
        <end position="182"/>
    </location>
</feature>
<feature type="transmembrane region" description="Helical" evidence="2">
    <location>
        <begin position="150"/>
        <end position="172"/>
    </location>
</feature>
<dbReference type="InterPro" id="IPR003855">
    <property type="entry name" value="K+_transporter"/>
</dbReference>
<sequence length="208" mass="23373">MFTGFRLFKIQTWDLGDSHSHSYGGTFALYSLICCYAKVSRFQNEQVEDQKLSGYRLPSPNRAVRRAAKIKEALECSTFAKGTLLLLTLLGTCAVMGDGVLTPVISVLSAVDGIQTKKASLTNDHVVLISVAILVILFSVQRFGTEKVAFLFAPCVFVWFLFISGIGIFNIMKHDAGIFRALYNRLFSKKWEARVDLTRRHRSCLDRH</sequence>
<proteinExistence type="inferred from homology"/>
<keyword evidence="2" id="KW-0812">Transmembrane</keyword>
<evidence type="ECO:0000256" key="2">
    <source>
        <dbReference type="SAM" id="Phobius"/>
    </source>
</evidence>
<dbReference type="GO" id="GO:0016020">
    <property type="term" value="C:membrane"/>
    <property type="evidence" value="ECO:0007669"/>
    <property type="project" value="InterPro"/>
</dbReference>
<keyword evidence="5" id="KW-1185">Reference proteome</keyword>
<keyword evidence="2" id="KW-1133">Transmembrane helix</keyword>
<dbReference type="AlphaFoldDB" id="A0A9D4U670"/>
<protein>
    <recommendedName>
        <fullName evidence="3">K+ potassium transporter integral membrane domain-containing protein</fullName>
    </recommendedName>
</protein>
<dbReference type="PANTHER" id="PTHR30540">
    <property type="entry name" value="OSMOTIC STRESS POTASSIUM TRANSPORTER"/>
    <property type="match status" value="1"/>
</dbReference>
<accession>A0A9D4U670</accession>
<dbReference type="Proteomes" id="UP000886520">
    <property type="component" value="Chromosome 22"/>
</dbReference>
<evidence type="ECO:0000313" key="4">
    <source>
        <dbReference type="EMBL" id="KAI5062090.1"/>
    </source>
</evidence>
<dbReference type="EMBL" id="JABFUD020000022">
    <property type="protein sequence ID" value="KAI5062090.1"/>
    <property type="molecule type" value="Genomic_DNA"/>
</dbReference>
<reference evidence="4" key="1">
    <citation type="submission" date="2021-01" db="EMBL/GenBank/DDBJ databases">
        <title>Adiantum capillus-veneris genome.</title>
        <authorList>
            <person name="Fang Y."/>
            <person name="Liao Q."/>
        </authorList>
    </citation>
    <scope>NUCLEOTIDE SEQUENCE</scope>
    <source>
        <strain evidence="4">H3</strain>
        <tissue evidence="4">Leaf</tissue>
    </source>
</reference>
<dbReference type="PANTHER" id="PTHR30540:SF109">
    <property type="entry name" value="POTASSIUM TRANSPORTER"/>
    <property type="match status" value="1"/>
</dbReference>
<dbReference type="GO" id="GO:0015079">
    <property type="term" value="F:potassium ion transmembrane transporter activity"/>
    <property type="evidence" value="ECO:0007669"/>
    <property type="project" value="InterPro"/>
</dbReference>
<evidence type="ECO:0000259" key="3">
    <source>
        <dbReference type="Pfam" id="PF02705"/>
    </source>
</evidence>
<organism evidence="4 5">
    <name type="scientific">Adiantum capillus-veneris</name>
    <name type="common">Maidenhair fern</name>
    <dbReference type="NCBI Taxonomy" id="13818"/>
    <lineage>
        <taxon>Eukaryota</taxon>
        <taxon>Viridiplantae</taxon>
        <taxon>Streptophyta</taxon>
        <taxon>Embryophyta</taxon>
        <taxon>Tracheophyta</taxon>
        <taxon>Polypodiopsida</taxon>
        <taxon>Polypodiidae</taxon>
        <taxon>Polypodiales</taxon>
        <taxon>Pteridineae</taxon>
        <taxon>Pteridaceae</taxon>
        <taxon>Vittarioideae</taxon>
        <taxon>Adiantum</taxon>
    </lineage>
</organism>